<keyword evidence="14" id="KW-1185">Reference proteome</keyword>
<organism evidence="13 14">
    <name type="scientific">Methyloglobulus morosus KoM1</name>
    <dbReference type="NCBI Taxonomy" id="1116472"/>
    <lineage>
        <taxon>Bacteria</taxon>
        <taxon>Pseudomonadati</taxon>
        <taxon>Pseudomonadota</taxon>
        <taxon>Gammaproteobacteria</taxon>
        <taxon>Methylococcales</taxon>
        <taxon>Methylococcaceae</taxon>
        <taxon>Methyloglobulus</taxon>
    </lineage>
</organism>
<dbReference type="Pfam" id="PF00111">
    <property type="entry name" value="Fer2"/>
    <property type="match status" value="1"/>
</dbReference>
<dbReference type="CDD" id="cd00207">
    <property type="entry name" value="fer2"/>
    <property type="match status" value="1"/>
</dbReference>
<keyword evidence="5" id="KW-0274">FAD</keyword>
<comment type="caution">
    <text evidence="13">The sequence shown here is derived from an EMBL/GenBank/DDBJ whole genome shotgun (WGS) entry which is preliminary data.</text>
</comment>
<evidence type="ECO:0000313" key="14">
    <source>
        <dbReference type="Proteomes" id="UP000017842"/>
    </source>
</evidence>
<dbReference type="InterPro" id="IPR001433">
    <property type="entry name" value="OxRdtase_FAD/NAD-bd"/>
</dbReference>
<comment type="cofactor">
    <cofactor evidence="9">
        <name>[2Fe-2S] cluster</name>
        <dbReference type="ChEBI" id="CHEBI:190135"/>
    </cofactor>
</comment>
<keyword evidence="4" id="KW-0479">Metal-binding</keyword>
<dbReference type="InterPro" id="IPR017938">
    <property type="entry name" value="Riboflavin_synthase-like_b-brl"/>
</dbReference>
<evidence type="ECO:0000256" key="9">
    <source>
        <dbReference type="ARBA" id="ARBA00034078"/>
    </source>
</evidence>
<dbReference type="PRINTS" id="PR00371">
    <property type="entry name" value="FPNCR"/>
</dbReference>
<name>V5BZ99_9GAMM</name>
<dbReference type="PANTHER" id="PTHR47354:SF6">
    <property type="entry name" value="NADH OXIDOREDUCTASE HCR"/>
    <property type="match status" value="1"/>
</dbReference>
<evidence type="ECO:0000256" key="4">
    <source>
        <dbReference type="ARBA" id="ARBA00022723"/>
    </source>
</evidence>
<keyword evidence="2" id="KW-0285">Flavoprotein</keyword>
<dbReference type="InterPro" id="IPR039261">
    <property type="entry name" value="FNR_nucleotide-bd"/>
</dbReference>
<evidence type="ECO:0000259" key="12">
    <source>
        <dbReference type="PROSITE" id="PS51384"/>
    </source>
</evidence>
<dbReference type="PRINTS" id="PR00410">
    <property type="entry name" value="PHEHYDRXLASE"/>
</dbReference>
<dbReference type="Gene3D" id="3.40.50.80">
    <property type="entry name" value="Nucleotide-binding domain of ferredoxin-NADP reductase (FNR) module"/>
    <property type="match status" value="1"/>
</dbReference>
<dbReference type="SUPFAM" id="SSF54292">
    <property type="entry name" value="2Fe-2S ferredoxin-like"/>
    <property type="match status" value="1"/>
</dbReference>
<dbReference type="OrthoDB" id="9796486at2"/>
<dbReference type="SUPFAM" id="SSF63380">
    <property type="entry name" value="Riboflavin synthase domain-like"/>
    <property type="match status" value="1"/>
</dbReference>
<dbReference type="InterPro" id="IPR017927">
    <property type="entry name" value="FAD-bd_FR_type"/>
</dbReference>
<dbReference type="Gene3D" id="2.40.30.10">
    <property type="entry name" value="Translation factors"/>
    <property type="match status" value="1"/>
</dbReference>
<keyword evidence="3" id="KW-0001">2Fe-2S</keyword>
<dbReference type="SUPFAM" id="SSF52343">
    <property type="entry name" value="Ferredoxin reductase-like, C-terminal NADP-linked domain"/>
    <property type="match status" value="1"/>
</dbReference>
<evidence type="ECO:0000256" key="8">
    <source>
        <dbReference type="ARBA" id="ARBA00023014"/>
    </source>
</evidence>
<evidence type="ECO:0000256" key="3">
    <source>
        <dbReference type="ARBA" id="ARBA00022714"/>
    </source>
</evidence>
<keyword evidence="7" id="KW-0408">Iron</keyword>
<accession>V5BZ99</accession>
<dbReference type="EMBL" id="AYLO01000034">
    <property type="protein sequence ID" value="ESS73149.1"/>
    <property type="molecule type" value="Genomic_DNA"/>
</dbReference>
<dbReference type="Proteomes" id="UP000017842">
    <property type="component" value="Unassembled WGS sequence"/>
</dbReference>
<evidence type="ECO:0000256" key="5">
    <source>
        <dbReference type="ARBA" id="ARBA00022827"/>
    </source>
</evidence>
<dbReference type="InterPro" id="IPR001041">
    <property type="entry name" value="2Fe-2S_ferredoxin-type"/>
</dbReference>
<dbReference type="GO" id="GO:0051537">
    <property type="term" value="F:2 iron, 2 sulfur cluster binding"/>
    <property type="evidence" value="ECO:0007669"/>
    <property type="project" value="UniProtKB-KW"/>
</dbReference>
<protein>
    <submittedName>
        <fullName evidence="13">Stearoyl-CoA 9-desaturase electron transfer partner</fullName>
    </submittedName>
</protein>
<dbReference type="PROSITE" id="PS51384">
    <property type="entry name" value="FAD_FR"/>
    <property type="match status" value="1"/>
</dbReference>
<dbReference type="InterPro" id="IPR036010">
    <property type="entry name" value="2Fe-2S_ferredoxin-like_sf"/>
</dbReference>
<dbReference type="AlphaFoldDB" id="V5BZ99"/>
<evidence type="ECO:0000259" key="11">
    <source>
        <dbReference type="PROSITE" id="PS51085"/>
    </source>
</evidence>
<comment type="cofactor">
    <cofactor evidence="1">
        <name>FAD</name>
        <dbReference type="ChEBI" id="CHEBI:57692"/>
    </cofactor>
</comment>
<reference evidence="13 14" key="1">
    <citation type="journal article" date="2013" name="Genome Announc.">
        <title>Draft Genome Sequence of the Methanotrophic Gammaproteobacterium Methyloglobulus morosus DSM 22980 Strain KoM1.</title>
        <authorList>
            <person name="Poehlein A."/>
            <person name="Deutzmann J.S."/>
            <person name="Daniel R."/>
            <person name="Simeonova D.D."/>
        </authorList>
    </citation>
    <scope>NUCLEOTIDE SEQUENCE [LARGE SCALE GENOMIC DNA]</scope>
    <source>
        <strain evidence="13 14">KoM1</strain>
    </source>
</reference>
<dbReference type="Gene3D" id="3.10.20.30">
    <property type="match status" value="1"/>
</dbReference>
<dbReference type="CDD" id="cd06215">
    <property type="entry name" value="FNR_iron_sulfur_binding_1"/>
    <property type="match status" value="1"/>
</dbReference>
<dbReference type="InterPro" id="IPR050415">
    <property type="entry name" value="MRET"/>
</dbReference>
<dbReference type="InterPro" id="IPR012675">
    <property type="entry name" value="Beta-grasp_dom_sf"/>
</dbReference>
<keyword evidence="8" id="KW-0411">Iron-sulfur</keyword>
<dbReference type="InterPro" id="IPR001709">
    <property type="entry name" value="Flavoprot_Pyr_Nucl_cyt_Rdtase"/>
</dbReference>
<dbReference type="PANTHER" id="PTHR47354">
    <property type="entry name" value="NADH OXIDOREDUCTASE HCR"/>
    <property type="match status" value="1"/>
</dbReference>
<dbReference type="Pfam" id="PF00175">
    <property type="entry name" value="NAD_binding_1"/>
    <property type="match status" value="1"/>
</dbReference>
<dbReference type="Pfam" id="PF00970">
    <property type="entry name" value="FAD_binding_6"/>
    <property type="match status" value="1"/>
</dbReference>
<evidence type="ECO:0000256" key="6">
    <source>
        <dbReference type="ARBA" id="ARBA00023002"/>
    </source>
</evidence>
<dbReference type="GO" id="GO:0016491">
    <property type="term" value="F:oxidoreductase activity"/>
    <property type="evidence" value="ECO:0007669"/>
    <property type="project" value="UniProtKB-KW"/>
</dbReference>
<evidence type="ECO:0000313" key="13">
    <source>
        <dbReference type="EMBL" id="ESS73149.1"/>
    </source>
</evidence>
<dbReference type="eggNOG" id="COG1018">
    <property type="taxonomic scope" value="Bacteria"/>
</dbReference>
<evidence type="ECO:0000256" key="7">
    <source>
        <dbReference type="ARBA" id="ARBA00023004"/>
    </source>
</evidence>
<proteinExistence type="inferred from homology"/>
<evidence type="ECO:0000256" key="10">
    <source>
        <dbReference type="ARBA" id="ARBA00061434"/>
    </source>
</evidence>
<sequence>MTKNDNKKSPNQWVRKLFRQSNATIKAAQAKTYFAHRYHHNHVKPGIASFDVLFADADKFEPGRNSGNMDFQHFFEHGLSSLGSRQEIVEPRQASDINSLQTTEDEDYFNLIRGASLSTQYTVLNCYDETVDTKTFRLGKADRQILDYLPGQYITLSVVIAGQEYKRSYSLASSPSHREILEITVKRDPNGGIVSNWLNDQLNIGDTITVKGPYGKFSCATDTPPKILFLAAGSGIVPIMSMLRWLADTESSADVLLILSFRTLYDIIYHDELNLIAARHKNIKLVITLTKEPIGYSPWPGKTGRITTEMIASTAPDLSDRVVYLCGPDTFMIECKQSLQKLKLPDKHIFCESFSVNSPVVLETGAMINQPVIPKYLSTQSIRKQTGSYQVRFAKSGKTIAADGTLTLLELAEKSGIYIGHECRSGNCSECMIKCLKGNVEMTAQSEIDDLDRKKGWAYACCAYPASNLELDV</sequence>
<gene>
    <name evidence="13" type="ORF">MGMO_35c00450</name>
</gene>
<keyword evidence="6" id="KW-0560">Oxidoreductase</keyword>
<evidence type="ECO:0000256" key="1">
    <source>
        <dbReference type="ARBA" id="ARBA00001974"/>
    </source>
</evidence>
<feature type="domain" description="FAD-binding FR-type" evidence="12">
    <location>
        <begin position="116"/>
        <end position="220"/>
    </location>
</feature>
<dbReference type="STRING" id="1116472.MGMO_35c00450"/>
<dbReference type="RefSeq" id="WP_023493893.1">
    <property type="nucleotide sequence ID" value="NZ_AYLO01000034.1"/>
</dbReference>
<dbReference type="GO" id="GO:0046872">
    <property type="term" value="F:metal ion binding"/>
    <property type="evidence" value="ECO:0007669"/>
    <property type="project" value="UniProtKB-KW"/>
</dbReference>
<feature type="domain" description="2Fe-2S ferredoxin-type" evidence="11">
    <location>
        <begin position="389"/>
        <end position="473"/>
    </location>
</feature>
<comment type="similarity">
    <text evidence="10">In the N-terminal section; belongs to the FAD-binding oxidoreductase type 6 family.</text>
</comment>
<dbReference type="InterPro" id="IPR008333">
    <property type="entry name" value="Cbr1-like_FAD-bd_dom"/>
</dbReference>
<dbReference type="PROSITE" id="PS51085">
    <property type="entry name" value="2FE2S_FER_2"/>
    <property type="match status" value="1"/>
</dbReference>
<evidence type="ECO:0000256" key="2">
    <source>
        <dbReference type="ARBA" id="ARBA00022630"/>
    </source>
</evidence>